<dbReference type="OMA" id="IAPWLLC"/>
<protein>
    <submittedName>
        <fullName evidence="5">NAD(P)-binding protein</fullName>
    </submittedName>
</protein>
<dbReference type="AlphaFoldDB" id="A0A139AYC8"/>
<evidence type="ECO:0000313" key="6">
    <source>
        <dbReference type="Proteomes" id="UP000070544"/>
    </source>
</evidence>
<dbReference type="STRING" id="1344416.A0A139AYC8"/>
<name>A0A139AYC8_GONPJ</name>
<evidence type="ECO:0000256" key="2">
    <source>
        <dbReference type="ARBA" id="ARBA00022857"/>
    </source>
</evidence>
<dbReference type="PANTHER" id="PTHR43618">
    <property type="entry name" value="7-ALPHA-HYDROXYSTEROID DEHYDROGENASE"/>
    <property type="match status" value="1"/>
</dbReference>
<evidence type="ECO:0000256" key="1">
    <source>
        <dbReference type="ARBA" id="ARBA00006484"/>
    </source>
</evidence>
<keyword evidence="3" id="KW-0560">Oxidoreductase</keyword>
<keyword evidence="2" id="KW-0521">NADP</keyword>
<dbReference type="Pfam" id="PF00106">
    <property type="entry name" value="adh_short"/>
    <property type="match status" value="1"/>
</dbReference>
<dbReference type="InterPro" id="IPR002347">
    <property type="entry name" value="SDR_fam"/>
</dbReference>
<dbReference type="FunFam" id="3.40.50.720:FF:000084">
    <property type="entry name" value="Short-chain dehydrogenase reductase"/>
    <property type="match status" value="1"/>
</dbReference>
<proteinExistence type="inferred from homology"/>
<evidence type="ECO:0000256" key="4">
    <source>
        <dbReference type="RuleBase" id="RU000363"/>
    </source>
</evidence>
<dbReference type="SUPFAM" id="SSF51735">
    <property type="entry name" value="NAD(P)-binding Rossmann-fold domains"/>
    <property type="match status" value="1"/>
</dbReference>
<dbReference type="EMBL" id="KQ965732">
    <property type="protein sequence ID" value="KXS21729.1"/>
    <property type="molecule type" value="Genomic_DNA"/>
</dbReference>
<evidence type="ECO:0000313" key="5">
    <source>
        <dbReference type="EMBL" id="KXS21729.1"/>
    </source>
</evidence>
<dbReference type="InterPro" id="IPR036291">
    <property type="entry name" value="NAD(P)-bd_dom_sf"/>
</dbReference>
<reference evidence="5 6" key="1">
    <citation type="journal article" date="2015" name="Genome Biol. Evol.">
        <title>Phylogenomic analyses indicate that early fungi evolved digesting cell walls of algal ancestors of land plants.</title>
        <authorList>
            <person name="Chang Y."/>
            <person name="Wang S."/>
            <person name="Sekimoto S."/>
            <person name="Aerts A.L."/>
            <person name="Choi C."/>
            <person name="Clum A."/>
            <person name="LaButti K.M."/>
            <person name="Lindquist E.A."/>
            <person name="Yee Ngan C."/>
            <person name="Ohm R.A."/>
            <person name="Salamov A.A."/>
            <person name="Grigoriev I.V."/>
            <person name="Spatafora J.W."/>
            <person name="Berbee M.L."/>
        </authorList>
    </citation>
    <scope>NUCLEOTIDE SEQUENCE [LARGE SCALE GENOMIC DNA]</scope>
    <source>
        <strain evidence="5 6">JEL478</strain>
    </source>
</reference>
<accession>A0A139AYC8</accession>
<comment type="similarity">
    <text evidence="1 4">Belongs to the short-chain dehydrogenases/reductases (SDR) family.</text>
</comment>
<keyword evidence="6" id="KW-1185">Reference proteome</keyword>
<dbReference type="OrthoDB" id="294295at2759"/>
<dbReference type="PANTHER" id="PTHR43618:SF8">
    <property type="entry name" value="7ALPHA-HYDROXYSTEROID DEHYDROGENASE"/>
    <property type="match status" value="1"/>
</dbReference>
<dbReference type="Proteomes" id="UP000070544">
    <property type="component" value="Unassembled WGS sequence"/>
</dbReference>
<sequence length="300" mass="31171">MSDKLDLSIRSLYDVKGKICLVTGGGVGIGRMYASALVQNGCRVYIASRKADVINRAAEEINAQHSKAAGGVCIPIVAGLKNKADCDALAKAIAEREPEGRLHVLVNNAGITWGAPLENFPEKQGWDDLLALNVKCIYYLTVACLPMLEKASRGNVDPSRVVNISSIAGVSVDEGNALGQSGTVVPSYPTSKAAVMHLTRNLSVILAKRGVTVNCVAPGLFESRMSGYAVKNAMGALIAAQPLGRIGSPEDMAGLILLLTSRAGAYLNGVTIPIDGGAGLGVTNKTPEFLASKKAGGAKL</sequence>
<organism evidence="5 6">
    <name type="scientific">Gonapodya prolifera (strain JEL478)</name>
    <name type="common">Monoblepharis prolifera</name>
    <dbReference type="NCBI Taxonomy" id="1344416"/>
    <lineage>
        <taxon>Eukaryota</taxon>
        <taxon>Fungi</taxon>
        <taxon>Fungi incertae sedis</taxon>
        <taxon>Chytridiomycota</taxon>
        <taxon>Chytridiomycota incertae sedis</taxon>
        <taxon>Monoblepharidomycetes</taxon>
        <taxon>Monoblepharidales</taxon>
        <taxon>Gonapodyaceae</taxon>
        <taxon>Gonapodya</taxon>
    </lineage>
</organism>
<dbReference type="Gene3D" id="3.40.50.720">
    <property type="entry name" value="NAD(P)-binding Rossmann-like Domain"/>
    <property type="match status" value="1"/>
</dbReference>
<gene>
    <name evidence="5" type="ORF">M427DRAFT_27313</name>
</gene>
<dbReference type="PRINTS" id="PR00080">
    <property type="entry name" value="SDRFAMILY"/>
</dbReference>
<evidence type="ECO:0000256" key="3">
    <source>
        <dbReference type="ARBA" id="ARBA00023002"/>
    </source>
</evidence>
<dbReference type="GO" id="GO:0016491">
    <property type="term" value="F:oxidoreductase activity"/>
    <property type="evidence" value="ECO:0007669"/>
    <property type="project" value="UniProtKB-KW"/>
</dbReference>
<dbReference type="PRINTS" id="PR00081">
    <property type="entry name" value="GDHRDH"/>
</dbReference>
<dbReference type="InterPro" id="IPR052178">
    <property type="entry name" value="Sec_Metab_Biosynth_SDR"/>
</dbReference>